<reference evidence="8" key="1">
    <citation type="journal article" date="2019" name="Int. J. Syst. Evol. Microbiol.">
        <title>The Global Catalogue of Microorganisms (GCM) 10K type strain sequencing project: providing services to taxonomists for standard genome sequencing and annotation.</title>
        <authorList>
            <consortium name="The Broad Institute Genomics Platform"/>
            <consortium name="The Broad Institute Genome Sequencing Center for Infectious Disease"/>
            <person name="Wu L."/>
            <person name="Ma J."/>
        </authorList>
    </citation>
    <scope>NUCLEOTIDE SEQUENCE [LARGE SCALE GENOMIC DNA]</scope>
    <source>
        <strain evidence="8">CCUG 60527</strain>
    </source>
</reference>
<gene>
    <name evidence="7" type="ORF">ACFQ1U_02335</name>
</gene>
<evidence type="ECO:0000256" key="6">
    <source>
        <dbReference type="SAM" id="Phobius"/>
    </source>
</evidence>
<comment type="subcellular location">
    <subcellularLocation>
        <location evidence="1">Cell membrane</location>
        <topology evidence="1">Multi-pass membrane protein</topology>
    </subcellularLocation>
</comment>
<dbReference type="Proteomes" id="UP001597062">
    <property type="component" value="Unassembled WGS sequence"/>
</dbReference>
<feature type="transmembrane region" description="Helical" evidence="6">
    <location>
        <begin position="167"/>
        <end position="193"/>
    </location>
</feature>
<feature type="transmembrane region" description="Helical" evidence="6">
    <location>
        <begin position="87"/>
        <end position="106"/>
    </location>
</feature>
<evidence type="ECO:0000256" key="5">
    <source>
        <dbReference type="ARBA" id="ARBA00023136"/>
    </source>
</evidence>
<protein>
    <submittedName>
        <fullName evidence="7">Oligosaccharide flippase family protein</fullName>
    </submittedName>
</protein>
<evidence type="ECO:0000256" key="2">
    <source>
        <dbReference type="ARBA" id="ARBA00022475"/>
    </source>
</evidence>
<feature type="transmembrane region" description="Helical" evidence="6">
    <location>
        <begin position="47"/>
        <end position="67"/>
    </location>
</feature>
<name>A0ABW3JNH6_9FLAO</name>
<evidence type="ECO:0000313" key="8">
    <source>
        <dbReference type="Proteomes" id="UP001597062"/>
    </source>
</evidence>
<feature type="transmembrane region" description="Helical" evidence="6">
    <location>
        <begin position="332"/>
        <end position="353"/>
    </location>
</feature>
<dbReference type="PANTHER" id="PTHR30250">
    <property type="entry name" value="PST FAMILY PREDICTED COLANIC ACID TRANSPORTER"/>
    <property type="match status" value="1"/>
</dbReference>
<dbReference type="InterPro" id="IPR050833">
    <property type="entry name" value="Poly_Biosynth_Transport"/>
</dbReference>
<evidence type="ECO:0000256" key="1">
    <source>
        <dbReference type="ARBA" id="ARBA00004651"/>
    </source>
</evidence>
<feature type="transmembrane region" description="Helical" evidence="6">
    <location>
        <begin position="214"/>
        <end position="232"/>
    </location>
</feature>
<comment type="caution">
    <text evidence="7">The sequence shown here is derived from an EMBL/GenBank/DDBJ whole genome shotgun (WGS) entry which is preliminary data.</text>
</comment>
<evidence type="ECO:0000256" key="4">
    <source>
        <dbReference type="ARBA" id="ARBA00022989"/>
    </source>
</evidence>
<feature type="transmembrane region" description="Helical" evidence="6">
    <location>
        <begin position="16"/>
        <end position="35"/>
    </location>
</feature>
<proteinExistence type="predicted"/>
<evidence type="ECO:0000256" key="3">
    <source>
        <dbReference type="ARBA" id="ARBA00022692"/>
    </source>
</evidence>
<keyword evidence="2" id="KW-1003">Cell membrane</keyword>
<dbReference type="RefSeq" id="WP_386104914.1">
    <property type="nucleotide sequence ID" value="NZ_JBHTJR010000017.1"/>
</dbReference>
<keyword evidence="3 6" id="KW-0812">Transmembrane</keyword>
<feature type="transmembrane region" description="Helical" evidence="6">
    <location>
        <begin position="385"/>
        <end position="407"/>
    </location>
</feature>
<accession>A0ABW3JNH6</accession>
<feature type="transmembrane region" description="Helical" evidence="6">
    <location>
        <begin position="360"/>
        <end position="379"/>
    </location>
</feature>
<evidence type="ECO:0000313" key="7">
    <source>
        <dbReference type="EMBL" id="MFD0992033.1"/>
    </source>
</evidence>
<dbReference type="PANTHER" id="PTHR30250:SF28">
    <property type="entry name" value="POLYSACCHARIDE BIOSYNTHESIS PROTEIN"/>
    <property type="match status" value="1"/>
</dbReference>
<keyword evidence="4 6" id="KW-1133">Transmembrane helix</keyword>
<feature type="transmembrane region" description="Helical" evidence="6">
    <location>
        <begin position="252"/>
        <end position="274"/>
    </location>
</feature>
<dbReference type="EMBL" id="JBHTJR010000017">
    <property type="protein sequence ID" value="MFD0992033.1"/>
    <property type="molecule type" value="Genomic_DNA"/>
</dbReference>
<keyword evidence="8" id="KW-1185">Reference proteome</keyword>
<feature type="transmembrane region" description="Helical" evidence="6">
    <location>
        <begin position="118"/>
        <end position="136"/>
    </location>
</feature>
<sequence>MKVVTTISKHLNPERIFMLSALLVNAGNYVYNLLLGRILGPKEFADAAILITFLLVLSFLAMTFQLVAAKYVVLFEKSVFQRFLQILVKNTFIIGLVIGVLIIIFANQLQAVFNTSTSSMFMIFGVGVPIYFIMSINRGVFQGQKLFDKLAITYQGEMLSRLALTLLFLYILNIPSSVIVSIGILISFFFGLLPYKLKTNSENPSVFTSSHKKVVFKFFVLTAFYECTQIIINNSDILLVKHYFPSYEAGLYASLALIGRVVYFVAWMFVMLLLPNVVNKEKEGLPHGNVLLKYVIYISLLAFAIVAGSYLFPEFVVNIMFGKEYISIVPLLWKYALATSIFAISNVFAYYFLSIDKYVPVILSAVMGIAQVVLIIFFHNSLLQVVIMQIIAMSLLLLVQLIFFLSYQYIKK</sequence>
<organism evidence="7 8">
    <name type="scientific">Tenacibaculum geojense</name>
    <dbReference type="NCBI Taxonomy" id="915352"/>
    <lineage>
        <taxon>Bacteria</taxon>
        <taxon>Pseudomonadati</taxon>
        <taxon>Bacteroidota</taxon>
        <taxon>Flavobacteriia</taxon>
        <taxon>Flavobacteriales</taxon>
        <taxon>Flavobacteriaceae</taxon>
        <taxon>Tenacibaculum</taxon>
    </lineage>
</organism>
<keyword evidence="5 6" id="KW-0472">Membrane</keyword>
<feature type="transmembrane region" description="Helical" evidence="6">
    <location>
        <begin position="294"/>
        <end position="312"/>
    </location>
</feature>